<dbReference type="KEGG" id="hlt:I7X12_04365"/>
<dbReference type="Proteomes" id="UP000595001">
    <property type="component" value="Chromosome"/>
</dbReference>
<dbReference type="EMBL" id="CP065856">
    <property type="protein sequence ID" value="QPV63871.1"/>
    <property type="molecule type" value="Genomic_DNA"/>
</dbReference>
<evidence type="ECO:0000313" key="3">
    <source>
        <dbReference type="Proteomes" id="UP000595001"/>
    </source>
</evidence>
<dbReference type="Pfam" id="PF24365">
    <property type="entry name" value="DUF7521"/>
    <property type="match status" value="1"/>
</dbReference>
<feature type="transmembrane region" description="Helical" evidence="1">
    <location>
        <begin position="24"/>
        <end position="45"/>
    </location>
</feature>
<proteinExistence type="predicted"/>
<dbReference type="RefSeq" id="WP_198062648.1">
    <property type="nucleotide sequence ID" value="NZ_CP065856.1"/>
</dbReference>
<dbReference type="InterPro" id="IPR055943">
    <property type="entry name" value="DUF7521"/>
</dbReference>
<sequence length="122" mass="12815">MSVPLPDAPEPVAPLHFAATAEGLIPGITTAVIAILGFAVGYVAYRGYRRNESLPMLFVAAGFFLAFWTPGVLFGGFAALDAVATFAPGLRSTVRTALALAADLATIVGLCCILYGLWMPRR</sequence>
<dbReference type="OrthoDB" id="221164at2157"/>
<keyword evidence="1" id="KW-0472">Membrane</keyword>
<keyword evidence="3" id="KW-1185">Reference proteome</keyword>
<accession>A0A7T3G058</accession>
<organism evidence="2 3">
    <name type="scientific">Halosimplex litoreum</name>
    <dbReference type="NCBI Taxonomy" id="1198301"/>
    <lineage>
        <taxon>Archaea</taxon>
        <taxon>Methanobacteriati</taxon>
        <taxon>Methanobacteriota</taxon>
        <taxon>Stenosarchaea group</taxon>
        <taxon>Halobacteria</taxon>
        <taxon>Halobacteriales</taxon>
        <taxon>Haloarculaceae</taxon>
        <taxon>Halosimplex</taxon>
    </lineage>
</organism>
<keyword evidence="1" id="KW-1133">Transmembrane helix</keyword>
<name>A0A7T3G058_9EURY</name>
<feature type="transmembrane region" description="Helical" evidence="1">
    <location>
        <begin position="57"/>
        <end position="77"/>
    </location>
</feature>
<feature type="transmembrane region" description="Helical" evidence="1">
    <location>
        <begin position="97"/>
        <end position="118"/>
    </location>
</feature>
<dbReference type="AlphaFoldDB" id="A0A7T3G058"/>
<gene>
    <name evidence="2" type="ORF">I7X12_04365</name>
</gene>
<protein>
    <submittedName>
        <fullName evidence="2">Uncharacterized protein</fullName>
    </submittedName>
</protein>
<reference evidence="2 3" key="1">
    <citation type="submission" date="2020-12" db="EMBL/GenBank/DDBJ databases">
        <title>Halosimplex halophilum sp. nov. and Halosimplex salinum sp. nov., two new members of the genus Halosimplex.</title>
        <authorList>
            <person name="Cui H.L."/>
        </authorList>
    </citation>
    <scope>NUCLEOTIDE SEQUENCE [LARGE SCALE GENOMIC DNA]</scope>
    <source>
        <strain evidence="2 3">YGH94</strain>
    </source>
</reference>
<dbReference type="GeneID" id="60587700"/>
<evidence type="ECO:0000313" key="2">
    <source>
        <dbReference type="EMBL" id="QPV63871.1"/>
    </source>
</evidence>
<keyword evidence="1" id="KW-0812">Transmembrane</keyword>
<evidence type="ECO:0000256" key="1">
    <source>
        <dbReference type="SAM" id="Phobius"/>
    </source>
</evidence>